<evidence type="ECO:0000313" key="2">
    <source>
        <dbReference type="EMBL" id="WVX90899.1"/>
    </source>
</evidence>
<reference evidence="2 3" key="1">
    <citation type="submission" date="2023-12" db="EMBL/GenBank/DDBJ databases">
        <title>Efficient gene editing system CRISPR-Cas12a for Pseudomonas aeruginosa bacteriophages.</title>
        <authorList>
            <person name="Yan B."/>
            <person name="Chen Y."/>
            <person name="Liu Y."/>
        </authorList>
    </citation>
    <scope>NUCLEOTIDE SEQUENCE [LARGE SCALE GENOMIC DNA]</scope>
</reference>
<name>A0ABZ2CS02_9CAUD</name>
<dbReference type="EMBL" id="OR941786">
    <property type="protein sequence ID" value="WVX90899.1"/>
    <property type="molecule type" value="Genomic_DNA"/>
</dbReference>
<protein>
    <submittedName>
        <fullName evidence="2">Uncharacterized protein</fullName>
    </submittedName>
</protein>
<keyword evidence="3" id="KW-1185">Reference proteome</keyword>
<dbReference type="Proteomes" id="UP001354798">
    <property type="component" value="Segment"/>
</dbReference>
<proteinExistence type="predicted"/>
<feature type="region of interest" description="Disordered" evidence="1">
    <location>
        <begin position="42"/>
        <end position="71"/>
    </location>
</feature>
<evidence type="ECO:0000256" key="1">
    <source>
        <dbReference type="SAM" id="MobiDB-lite"/>
    </source>
</evidence>
<sequence length="99" mass="11389">MAHFKAKAPKQPWQAQEAYWSAWEAKRDKLIAQDDVTSRKELRKMRDVRYSTDPEPMPGRYHNPDQKAFVKGSDGKARNILKGWNAKRSQGRACNATGE</sequence>
<organism evidence="2 3">
    <name type="scientific">Pseudomonas phage PJNP013</name>
    <dbReference type="NCBI Taxonomy" id="3108093"/>
    <lineage>
        <taxon>Viruses</taxon>
        <taxon>Duplodnaviria</taxon>
        <taxon>Heunggongvirae</taxon>
        <taxon>Uroviricota</taxon>
        <taxon>Caudoviricetes</taxon>
        <taxon>Autographivirales</taxon>
        <taxon>Autoscriptoviridae</taxon>
        <taxon>Krylovirinae</taxon>
        <taxon>Phikmvvirus</taxon>
        <taxon>Phikmvvirus PJNP013</taxon>
    </lineage>
</organism>
<accession>A0ABZ2CS02</accession>
<evidence type="ECO:0000313" key="3">
    <source>
        <dbReference type="Proteomes" id="UP001354798"/>
    </source>
</evidence>
<feature type="compositionally biased region" description="Basic and acidic residues" evidence="1">
    <location>
        <begin position="42"/>
        <end position="52"/>
    </location>
</feature>